<gene>
    <name evidence="2" type="ORF">G1C98_1778</name>
</gene>
<dbReference type="AlphaFoldDB" id="A0A7Y0EV79"/>
<sequence>MDTPSTENYRNPKRDYREQTKRDMILLLRRMVELIGPKVNRIVADGIIIAICIFVMLKLSKMGDRRRFFGRFF</sequence>
<proteinExistence type="predicted"/>
<dbReference type="Proteomes" id="UP000529710">
    <property type="component" value="Unassembled WGS sequence"/>
</dbReference>
<organism evidence="2 3">
    <name type="scientific">Bifidobacterium erythrocebi</name>
    <dbReference type="NCBI Taxonomy" id="2675325"/>
    <lineage>
        <taxon>Bacteria</taxon>
        <taxon>Bacillati</taxon>
        <taxon>Actinomycetota</taxon>
        <taxon>Actinomycetes</taxon>
        <taxon>Bifidobacteriales</taxon>
        <taxon>Bifidobacteriaceae</taxon>
        <taxon>Bifidobacterium</taxon>
    </lineage>
</organism>
<comment type="caution">
    <text evidence="2">The sequence shown here is derived from an EMBL/GenBank/DDBJ whole genome shotgun (WGS) entry which is preliminary data.</text>
</comment>
<keyword evidence="1" id="KW-0812">Transmembrane</keyword>
<keyword evidence="1" id="KW-0472">Membrane</keyword>
<keyword evidence="3" id="KW-1185">Reference proteome</keyword>
<accession>A0A7Y0EV79</accession>
<protein>
    <submittedName>
        <fullName evidence="2">Uncharacterized protein</fullName>
    </submittedName>
</protein>
<evidence type="ECO:0000313" key="2">
    <source>
        <dbReference type="EMBL" id="NMM97040.1"/>
    </source>
</evidence>
<name>A0A7Y0EV79_9BIFI</name>
<keyword evidence="1" id="KW-1133">Transmembrane helix</keyword>
<evidence type="ECO:0000313" key="3">
    <source>
        <dbReference type="Proteomes" id="UP000529710"/>
    </source>
</evidence>
<feature type="transmembrane region" description="Helical" evidence="1">
    <location>
        <begin position="39"/>
        <end position="57"/>
    </location>
</feature>
<dbReference type="EMBL" id="JAAIIF010000019">
    <property type="protein sequence ID" value="NMM97040.1"/>
    <property type="molecule type" value="Genomic_DNA"/>
</dbReference>
<evidence type="ECO:0000256" key="1">
    <source>
        <dbReference type="SAM" id="Phobius"/>
    </source>
</evidence>
<reference evidence="2 3" key="1">
    <citation type="submission" date="2020-02" db="EMBL/GenBank/DDBJ databases">
        <title>Characterization of phylogenetic diversity of novel bifidobacterial species isolated in Czech ZOOs.</title>
        <authorList>
            <person name="Lugli G.A."/>
            <person name="Vera N.B."/>
            <person name="Ventura M."/>
        </authorList>
    </citation>
    <scope>NUCLEOTIDE SEQUENCE [LARGE SCALE GENOMIC DNA]</scope>
    <source>
        <strain evidence="2 3">DSM 109960</strain>
    </source>
</reference>
<dbReference type="RefSeq" id="WP_169080916.1">
    <property type="nucleotide sequence ID" value="NZ_JAAIIF010000019.1"/>
</dbReference>